<accession>A0AAD1UPY2</accession>
<evidence type="ECO:0000256" key="1">
    <source>
        <dbReference type="SAM" id="MobiDB-lite"/>
    </source>
</evidence>
<reference evidence="2" key="1">
    <citation type="submission" date="2023-07" db="EMBL/GenBank/DDBJ databases">
        <authorList>
            <consortium name="AG Swart"/>
            <person name="Singh M."/>
            <person name="Singh A."/>
            <person name="Seah K."/>
            <person name="Emmerich C."/>
        </authorList>
    </citation>
    <scope>NUCLEOTIDE SEQUENCE</scope>
    <source>
        <strain evidence="2">DP1</strain>
    </source>
</reference>
<comment type="caution">
    <text evidence="2">The sequence shown here is derived from an EMBL/GenBank/DDBJ whole genome shotgun (WGS) entry which is preliminary data.</text>
</comment>
<evidence type="ECO:0000313" key="3">
    <source>
        <dbReference type="Proteomes" id="UP001295684"/>
    </source>
</evidence>
<gene>
    <name evidence="2" type="ORF">ECRASSUSDP1_LOCUS12186</name>
</gene>
<organism evidence="2 3">
    <name type="scientific">Euplotes crassus</name>
    <dbReference type="NCBI Taxonomy" id="5936"/>
    <lineage>
        <taxon>Eukaryota</taxon>
        <taxon>Sar</taxon>
        <taxon>Alveolata</taxon>
        <taxon>Ciliophora</taxon>
        <taxon>Intramacronucleata</taxon>
        <taxon>Spirotrichea</taxon>
        <taxon>Hypotrichia</taxon>
        <taxon>Euplotida</taxon>
        <taxon>Euplotidae</taxon>
        <taxon>Moneuplotes</taxon>
    </lineage>
</organism>
<protein>
    <submittedName>
        <fullName evidence="2">Uncharacterized protein</fullName>
    </submittedName>
</protein>
<dbReference type="EMBL" id="CAMPGE010012080">
    <property type="protein sequence ID" value="CAI2370867.1"/>
    <property type="molecule type" value="Genomic_DNA"/>
</dbReference>
<dbReference type="Proteomes" id="UP001295684">
    <property type="component" value="Unassembled WGS sequence"/>
</dbReference>
<name>A0AAD1UPY2_EUPCR</name>
<sequence>MSLNHKFHHNSILEKGKIDTNYVAEHFKRKKLSKDLGFIEVVHKVSSPTMNLKLTLKTSHERYKHKPLKLNSTSSLNKRKPKNQIILYPKKSTNQKSHEKAGENNYTKTTKKLFQRRSNRSSFKESSLLRIYSINQLANSSLSSKKSQSSKLFHPRKGSTKVLASSSLVGRFPSPIKTQFNSYVKENPLDVFKNLQDPQVGNSSQIVQVGQHTNHRNRIPLISLKKTPKNRQNLRSILVKPPAPNAQNASKSIINTFTNSIPLKTPKIQPKAALKTLKTAKSHTRNPKPHLSKTVFNNVLLKSIITPADTKFDQTQTDTNLINFSPDQLEDHQGIQGTKLG</sequence>
<feature type="compositionally biased region" description="Basic residues" evidence="1">
    <location>
        <begin position="109"/>
        <end position="119"/>
    </location>
</feature>
<proteinExistence type="predicted"/>
<feature type="region of interest" description="Disordered" evidence="1">
    <location>
        <begin position="72"/>
        <end position="119"/>
    </location>
</feature>
<dbReference type="AlphaFoldDB" id="A0AAD1UPY2"/>
<evidence type="ECO:0000313" key="2">
    <source>
        <dbReference type="EMBL" id="CAI2370867.1"/>
    </source>
</evidence>
<keyword evidence="3" id="KW-1185">Reference proteome</keyword>